<organism evidence="2 3">
    <name type="scientific">Solea senegalensis</name>
    <name type="common">Senegalese sole</name>
    <dbReference type="NCBI Taxonomy" id="28829"/>
    <lineage>
        <taxon>Eukaryota</taxon>
        <taxon>Metazoa</taxon>
        <taxon>Chordata</taxon>
        <taxon>Craniata</taxon>
        <taxon>Vertebrata</taxon>
        <taxon>Euteleostomi</taxon>
        <taxon>Actinopterygii</taxon>
        <taxon>Neopterygii</taxon>
        <taxon>Teleostei</taxon>
        <taxon>Neoteleostei</taxon>
        <taxon>Acanthomorphata</taxon>
        <taxon>Carangaria</taxon>
        <taxon>Pleuronectiformes</taxon>
        <taxon>Pleuronectoidei</taxon>
        <taxon>Soleidae</taxon>
        <taxon>Solea</taxon>
    </lineage>
</organism>
<dbReference type="Proteomes" id="UP000693946">
    <property type="component" value="Linkage Group LG7"/>
</dbReference>
<evidence type="ECO:0000313" key="3">
    <source>
        <dbReference type="Proteomes" id="UP000693946"/>
    </source>
</evidence>
<evidence type="ECO:0000313" key="2">
    <source>
        <dbReference type="EMBL" id="KAG7483065.1"/>
    </source>
</evidence>
<dbReference type="AlphaFoldDB" id="A0AAV6Q649"/>
<dbReference type="PANTHER" id="PTHR23313">
    <property type="entry name" value="TSEC1-RELATED"/>
    <property type="match status" value="1"/>
</dbReference>
<sequence length="235" mass="26936">MNNTEEKTNNAVPHEDAVDDHVSHVGDNVGAGISEAQIRVFKAKVEILHEELDQLSCENYKKEDENAKLRAKVKDLEEDRSRLQKTINSQQTQMEKHKASAKESDRKSEALQTQVSALNKEIENLNRSSKQAASAHSSMEVRLNRALEEVERTKTQLSKITHINKDKMKEENQSKENVLAENRMLKKQKADLIVGFKKQLRLIDLLKKQKLHLEAAKLLSFTEDEFTKALHRFSV</sequence>
<feature type="compositionally biased region" description="Basic and acidic residues" evidence="1">
    <location>
        <begin position="1"/>
        <end position="24"/>
    </location>
</feature>
<evidence type="ECO:0000256" key="1">
    <source>
        <dbReference type="SAM" id="MobiDB-lite"/>
    </source>
</evidence>
<feature type="compositionally biased region" description="Basic and acidic residues" evidence="1">
    <location>
        <begin position="94"/>
        <end position="108"/>
    </location>
</feature>
<dbReference type="EMBL" id="JAGKHQ010000019">
    <property type="protein sequence ID" value="KAG7483065.1"/>
    <property type="molecule type" value="Genomic_DNA"/>
</dbReference>
<name>A0AAV6Q649_SOLSE</name>
<reference evidence="2 3" key="1">
    <citation type="journal article" date="2021" name="Sci. Rep.">
        <title>Chromosome anchoring in Senegalese sole (Solea senegalensis) reveals sex-associated markers and genome rearrangements in flatfish.</title>
        <authorList>
            <person name="Guerrero-Cozar I."/>
            <person name="Gomez-Garrido J."/>
            <person name="Berbel C."/>
            <person name="Martinez-Blanch J.F."/>
            <person name="Alioto T."/>
            <person name="Claros M.G."/>
            <person name="Gagnaire P.A."/>
            <person name="Manchado M."/>
        </authorList>
    </citation>
    <scope>NUCLEOTIDE SEQUENCE [LARGE SCALE GENOMIC DNA]</scope>
    <source>
        <strain evidence="2">Sse05_10M</strain>
    </source>
</reference>
<protein>
    <recommendedName>
        <fullName evidence="4">Testis expressed 9</fullName>
    </recommendedName>
</protein>
<proteinExistence type="predicted"/>
<feature type="region of interest" description="Disordered" evidence="1">
    <location>
        <begin position="1"/>
        <end position="28"/>
    </location>
</feature>
<accession>A0AAV6Q649</accession>
<keyword evidence="3" id="KW-1185">Reference proteome</keyword>
<comment type="caution">
    <text evidence="2">The sequence shown here is derived from an EMBL/GenBank/DDBJ whole genome shotgun (WGS) entry which is preliminary data.</text>
</comment>
<feature type="compositionally biased region" description="Polar residues" evidence="1">
    <location>
        <begin position="84"/>
        <end position="93"/>
    </location>
</feature>
<dbReference type="PANTHER" id="PTHR23313:SF0">
    <property type="entry name" value="TESTIS-EXPRESSED PROTEIN 9"/>
    <property type="match status" value="1"/>
</dbReference>
<gene>
    <name evidence="2" type="ORF">JOB18_038332</name>
</gene>
<evidence type="ECO:0008006" key="4">
    <source>
        <dbReference type="Google" id="ProtNLM"/>
    </source>
</evidence>
<feature type="region of interest" description="Disordered" evidence="1">
    <location>
        <begin position="75"/>
        <end position="108"/>
    </location>
</feature>